<keyword evidence="3" id="KW-0472">Membrane</keyword>
<dbReference type="Proteomes" id="UP000216001">
    <property type="component" value="Unassembled WGS sequence"/>
</dbReference>
<evidence type="ECO:0000313" key="5">
    <source>
        <dbReference type="EMBL" id="CAB5687187.1"/>
    </source>
</evidence>
<keyword evidence="3" id="KW-0812">Transmembrane</keyword>
<dbReference type="Gene3D" id="1.10.10.10">
    <property type="entry name" value="Winged helix-like DNA-binding domain superfamily/Winged helix DNA-binding domain"/>
    <property type="match status" value="1"/>
</dbReference>
<dbReference type="GO" id="GO:0006355">
    <property type="term" value="P:regulation of DNA-templated transcription"/>
    <property type="evidence" value="ECO:0007669"/>
    <property type="project" value="InterPro"/>
</dbReference>
<dbReference type="Proteomes" id="UP000834611">
    <property type="component" value="Unassembled WGS sequence"/>
</dbReference>
<dbReference type="GO" id="GO:0003677">
    <property type="term" value="F:DNA binding"/>
    <property type="evidence" value="ECO:0007669"/>
    <property type="project" value="UniProtKB-UniRule"/>
</dbReference>
<reference evidence="6 7" key="1">
    <citation type="submission" date="2017-07" db="EMBL/GenBank/DDBJ databases">
        <title>blaIMP-27 on transferable plasmids in Proteus mirabilis and Providencia rettgeri.</title>
        <authorList>
            <person name="Potter R."/>
        </authorList>
    </citation>
    <scope>NUCLEOTIDE SEQUENCE [LARGE SCALE GENOMIC DNA]</scope>
    <source>
        <strain evidence="6 7">PR1</strain>
    </source>
</reference>
<dbReference type="InterPro" id="IPR016032">
    <property type="entry name" value="Sig_transdc_resp-reg_C-effctor"/>
</dbReference>
<dbReference type="InterPro" id="IPR036388">
    <property type="entry name" value="WH-like_DNA-bd_sf"/>
</dbReference>
<dbReference type="EMBL" id="NOWC01000020">
    <property type="protein sequence ID" value="OZS73594.1"/>
    <property type="molecule type" value="Genomic_DNA"/>
</dbReference>
<gene>
    <name evidence="6" type="ORF">CHI95_15845</name>
    <name evidence="5" type="ORF">GHA_01657</name>
</gene>
<feature type="transmembrane region" description="Helical" evidence="3">
    <location>
        <begin position="150"/>
        <end position="170"/>
    </location>
</feature>
<dbReference type="AlphaFoldDB" id="A0A264VQI6"/>
<dbReference type="EMBL" id="CAHPSF010000003">
    <property type="protein sequence ID" value="CAB5687187.1"/>
    <property type="molecule type" value="Genomic_DNA"/>
</dbReference>
<evidence type="ECO:0000313" key="6">
    <source>
        <dbReference type="EMBL" id="OZS73594.1"/>
    </source>
</evidence>
<name>A0A264VQI6_PRORE</name>
<evidence type="ECO:0000256" key="3">
    <source>
        <dbReference type="SAM" id="Phobius"/>
    </source>
</evidence>
<organism evidence="6 7">
    <name type="scientific">Providencia rettgeri</name>
    <dbReference type="NCBI Taxonomy" id="587"/>
    <lineage>
        <taxon>Bacteria</taxon>
        <taxon>Pseudomonadati</taxon>
        <taxon>Pseudomonadota</taxon>
        <taxon>Gammaproteobacteria</taxon>
        <taxon>Enterobacterales</taxon>
        <taxon>Morganellaceae</taxon>
        <taxon>Providencia</taxon>
    </lineage>
</organism>
<sequence>MIYILNNIIKYNSDLGEIFRVDTELSVMKLTPVLNYIFIILIQNNKTTITREEILKKILNKYDLKVSINTLNQYISTLRKVLHQQLLVENAILSISKKGLVISSEIQIEESIAKFNNKIEKSLAPPPTSSNKSNKSLLISDKNHIIKKTLLIISVFLLLVIIYLINQIYAIKFPYASIQSYKISTIGDCPVYGFKDNYEKNMSDTISKQAIDFNLTCEDSDVFYYYNNIQNLGKNKHSLLVKCKKNKECISTRVNWQDKND</sequence>
<evidence type="ECO:0000313" key="7">
    <source>
        <dbReference type="Proteomes" id="UP000216001"/>
    </source>
</evidence>
<protein>
    <submittedName>
        <fullName evidence="5">Transcriptional regulatory protein, C terminal</fullName>
    </submittedName>
</protein>
<feature type="DNA-binding region" description="OmpR/PhoB-type" evidence="2">
    <location>
        <begin position="1"/>
        <end position="104"/>
    </location>
</feature>
<evidence type="ECO:0000256" key="2">
    <source>
        <dbReference type="PROSITE-ProRule" id="PRU01091"/>
    </source>
</evidence>
<proteinExistence type="predicted"/>
<feature type="domain" description="OmpR/PhoB-type" evidence="4">
    <location>
        <begin position="1"/>
        <end position="104"/>
    </location>
</feature>
<evidence type="ECO:0000259" key="4">
    <source>
        <dbReference type="PROSITE" id="PS51755"/>
    </source>
</evidence>
<keyword evidence="1 2" id="KW-0238">DNA-binding</keyword>
<dbReference type="GO" id="GO:0000160">
    <property type="term" value="P:phosphorelay signal transduction system"/>
    <property type="evidence" value="ECO:0007669"/>
    <property type="project" value="InterPro"/>
</dbReference>
<dbReference type="SUPFAM" id="SSF46894">
    <property type="entry name" value="C-terminal effector domain of the bipartite response regulators"/>
    <property type="match status" value="1"/>
</dbReference>
<reference evidence="5" key="2">
    <citation type="submission" date="2020-05" db="EMBL/GenBank/DDBJ databases">
        <authorList>
            <person name="Delgado-Blas J."/>
        </authorList>
    </citation>
    <scope>NUCLEOTIDE SEQUENCE</scope>
    <source>
        <strain evidence="5">BB1453</strain>
    </source>
</reference>
<dbReference type="Pfam" id="PF00486">
    <property type="entry name" value="Trans_reg_C"/>
    <property type="match status" value="1"/>
</dbReference>
<comment type="caution">
    <text evidence="6">The sequence shown here is derived from an EMBL/GenBank/DDBJ whole genome shotgun (WGS) entry which is preliminary data.</text>
</comment>
<accession>A0A264VQI6</accession>
<dbReference type="InterPro" id="IPR001867">
    <property type="entry name" value="OmpR/PhoB-type_DNA-bd"/>
</dbReference>
<evidence type="ECO:0000256" key="1">
    <source>
        <dbReference type="ARBA" id="ARBA00023125"/>
    </source>
</evidence>
<keyword evidence="3" id="KW-1133">Transmembrane helix</keyword>
<dbReference type="PROSITE" id="PS51755">
    <property type="entry name" value="OMPR_PHOB"/>
    <property type="match status" value="1"/>
</dbReference>